<evidence type="ECO:0000256" key="3">
    <source>
        <dbReference type="ARBA" id="ARBA00023125"/>
    </source>
</evidence>
<comment type="similarity">
    <text evidence="1">Belongs to the BlaI transcriptional regulatory family.</text>
</comment>
<dbReference type="GO" id="GO:0003677">
    <property type="term" value="F:DNA binding"/>
    <property type="evidence" value="ECO:0007669"/>
    <property type="project" value="UniProtKB-KW"/>
</dbReference>
<evidence type="ECO:0000313" key="5">
    <source>
        <dbReference type="EMBL" id="KAB7843795.1"/>
    </source>
</evidence>
<evidence type="ECO:0000256" key="2">
    <source>
        <dbReference type="ARBA" id="ARBA00023015"/>
    </source>
</evidence>
<evidence type="ECO:0000256" key="4">
    <source>
        <dbReference type="ARBA" id="ARBA00023163"/>
    </source>
</evidence>
<dbReference type="GO" id="GO:0045892">
    <property type="term" value="P:negative regulation of DNA-templated transcription"/>
    <property type="evidence" value="ECO:0007669"/>
    <property type="project" value="InterPro"/>
</dbReference>
<keyword evidence="4" id="KW-0804">Transcription</keyword>
<dbReference type="InterPro" id="IPR036390">
    <property type="entry name" value="WH_DNA-bd_sf"/>
</dbReference>
<dbReference type="OrthoDB" id="9813987at2"/>
<evidence type="ECO:0000313" key="6">
    <source>
        <dbReference type="Proteomes" id="UP000327000"/>
    </source>
</evidence>
<dbReference type="RefSeq" id="WP_004950054.1">
    <property type="nucleotide sequence ID" value="NZ_JBEOXQ010000057.1"/>
</dbReference>
<dbReference type="InterPro" id="IPR005650">
    <property type="entry name" value="BlaI_family"/>
</dbReference>
<evidence type="ECO:0000256" key="1">
    <source>
        <dbReference type="ARBA" id="ARBA00011046"/>
    </source>
</evidence>
<dbReference type="Proteomes" id="UP000327000">
    <property type="component" value="Unassembled WGS sequence"/>
</dbReference>
<name>A0A5N5W858_STRMB</name>
<dbReference type="SUPFAM" id="SSF46785">
    <property type="entry name" value="Winged helix' DNA-binding domain"/>
    <property type="match status" value="1"/>
</dbReference>
<accession>A0A5N5W858</accession>
<protein>
    <submittedName>
        <fullName evidence="5">BlaI/MecI/CopY family transcriptional regulator</fullName>
    </submittedName>
</protein>
<keyword evidence="2" id="KW-0805">Transcription regulation</keyword>
<comment type="caution">
    <text evidence="5">The sequence shown here is derived from an EMBL/GenBank/DDBJ whole genome shotgun (WGS) entry which is preliminary data.</text>
</comment>
<sequence>MGAGTPATAVRRGRRRASGALECEVLAALRRAGTPLTPREVQRELPGALTYCTVVIILRRLHGKRVLTRTPRGRAYAYAAV</sequence>
<keyword evidence="6" id="KW-1185">Reference proteome</keyword>
<proteinExistence type="inferred from homology"/>
<keyword evidence="3" id="KW-0238">DNA-binding</keyword>
<organism evidence="5 6">
    <name type="scientific">Streptomyces mobaraensis</name>
    <name type="common">Streptoverticillium mobaraense</name>
    <dbReference type="NCBI Taxonomy" id="35621"/>
    <lineage>
        <taxon>Bacteria</taxon>
        <taxon>Bacillati</taxon>
        <taxon>Actinomycetota</taxon>
        <taxon>Actinomycetes</taxon>
        <taxon>Kitasatosporales</taxon>
        <taxon>Streptomycetaceae</taxon>
        <taxon>Streptomyces</taxon>
    </lineage>
</organism>
<reference evidence="5 6" key="1">
    <citation type="journal article" date="2019" name="Microb. Cell Fact.">
        <title>Exploring novel herbicidin analogues by transcriptional regulator overexpression and MS/MS molecular networking.</title>
        <authorList>
            <person name="Shi Y."/>
            <person name="Gu R."/>
            <person name="Li Y."/>
            <person name="Wang X."/>
            <person name="Ren W."/>
            <person name="Li X."/>
            <person name="Wang L."/>
            <person name="Xie Y."/>
            <person name="Hong B."/>
        </authorList>
    </citation>
    <scope>NUCLEOTIDE SEQUENCE [LARGE SCALE GENOMIC DNA]</scope>
    <source>
        <strain evidence="5 6">US-43</strain>
    </source>
</reference>
<dbReference type="AlphaFoldDB" id="A0A5N5W858"/>
<dbReference type="Gene3D" id="1.10.10.10">
    <property type="entry name" value="Winged helix-like DNA-binding domain superfamily/Winged helix DNA-binding domain"/>
    <property type="match status" value="1"/>
</dbReference>
<dbReference type="Pfam" id="PF03965">
    <property type="entry name" value="Penicillinase_R"/>
    <property type="match status" value="1"/>
</dbReference>
<dbReference type="InterPro" id="IPR036388">
    <property type="entry name" value="WH-like_DNA-bd_sf"/>
</dbReference>
<gene>
    <name evidence="5" type="ORF">FRZ00_16555</name>
</gene>
<dbReference type="EMBL" id="VOKX01000032">
    <property type="protein sequence ID" value="KAB7843795.1"/>
    <property type="molecule type" value="Genomic_DNA"/>
</dbReference>